<evidence type="ECO:0000259" key="2">
    <source>
        <dbReference type="Pfam" id="PF13873"/>
    </source>
</evidence>
<evidence type="ECO:0000313" key="4">
    <source>
        <dbReference type="Proteomes" id="UP000030746"/>
    </source>
</evidence>
<evidence type="ECO:0000313" key="3">
    <source>
        <dbReference type="EMBL" id="ESO93168.1"/>
    </source>
</evidence>
<dbReference type="CTD" id="20234950"/>
<dbReference type="InterPro" id="IPR028002">
    <property type="entry name" value="Myb_DNA-bind_5"/>
</dbReference>
<name>V3ZP44_LOTGI</name>
<dbReference type="Pfam" id="PF13873">
    <property type="entry name" value="Myb_DNA-bind_5"/>
    <property type="match status" value="1"/>
</dbReference>
<feature type="domain" description="Myb/SANT-like DNA-binding" evidence="2">
    <location>
        <begin position="2"/>
        <end position="71"/>
    </location>
</feature>
<dbReference type="GeneID" id="20234950"/>
<evidence type="ECO:0000256" key="1">
    <source>
        <dbReference type="SAM" id="MobiDB-lite"/>
    </source>
</evidence>
<dbReference type="OrthoDB" id="3066195at2759"/>
<dbReference type="KEGG" id="lgi:LOTGIDRAFT_145393"/>
<dbReference type="EMBL" id="KB201961">
    <property type="protein sequence ID" value="ESO93168.1"/>
    <property type="molecule type" value="Genomic_DNA"/>
</dbReference>
<protein>
    <recommendedName>
        <fullName evidence="2">Myb/SANT-like DNA-binding domain-containing protein</fullName>
    </recommendedName>
</protein>
<gene>
    <name evidence="3" type="ORF">LOTGIDRAFT_145393</name>
</gene>
<dbReference type="HOGENOM" id="CLU_2215758_0_0_1"/>
<keyword evidence="4" id="KW-1185">Reference proteome</keyword>
<proteinExistence type="predicted"/>
<feature type="non-terminal residue" evidence="3">
    <location>
        <position position="1"/>
    </location>
</feature>
<dbReference type="PANTHER" id="PTHR21411">
    <property type="entry name" value="APONTIC"/>
    <property type="match status" value="1"/>
</dbReference>
<dbReference type="OMA" id="EDIKTRH"/>
<accession>V3ZP44</accession>
<dbReference type="Proteomes" id="UP000030746">
    <property type="component" value="Unassembled WGS sequence"/>
</dbReference>
<organism evidence="3 4">
    <name type="scientific">Lottia gigantea</name>
    <name type="common">Giant owl limpet</name>
    <dbReference type="NCBI Taxonomy" id="225164"/>
    <lineage>
        <taxon>Eukaryota</taxon>
        <taxon>Metazoa</taxon>
        <taxon>Spiralia</taxon>
        <taxon>Lophotrochozoa</taxon>
        <taxon>Mollusca</taxon>
        <taxon>Gastropoda</taxon>
        <taxon>Patellogastropoda</taxon>
        <taxon>Lottioidea</taxon>
        <taxon>Lottiidae</taxon>
        <taxon>Lottia</taxon>
    </lineage>
</organism>
<reference evidence="3 4" key="1">
    <citation type="journal article" date="2013" name="Nature">
        <title>Insights into bilaterian evolution from three spiralian genomes.</title>
        <authorList>
            <person name="Simakov O."/>
            <person name="Marletaz F."/>
            <person name="Cho S.J."/>
            <person name="Edsinger-Gonzales E."/>
            <person name="Havlak P."/>
            <person name="Hellsten U."/>
            <person name="Kuo D.H."/>
            <person name="Larsson T."/>
            <person name="Lv J."/>
            <person name="Arendt D."/>
            <person name="Savage R."/>
            <person name="Osoegawa K."/>
            <person name="de Jong P."/>
            <person name="Grimwood J."/>
            <person name="Chapman J.A."/>
            <person name="Shapiro H."/>
            <person name="Aerts A."/>
            <person name="Otillar R.P."/>
            <person name="Terry A.Y."/>
            <person name="Boore J.L."/>
            <person name="Grigoriev I.V."/>
            <person name="Lindberg D.R."/>
            <person name="Seaver E.C."/>
            <person name="Weisblat D.A."/>
            <person name="Putnam N.H."/>
            <person name="Rokhsar D.S."/>
        </authorList>
    </citation>
    <scope>NUCLEOTIDE SEQUENCE [LARGE SCALE GENOMIC DNA]</scope>
</reference>
<feature type="region of interest" description="Disordered" evidence="1">
    <location>
        <begin position="70"/>
        <end position="89"/>
    </location>
</feature>
<sequence length="131" mass="15145">IEQKFLIDVVDEFKGVLESKQNDVRSIQRKEKAWREIEANFCSMPTFFKRDHKQLKKCWNNLKMKAKKSVAVEKKDRKKTGGGIVETMDSSNSNQKICAMVPAQMQPLQNDFDNDMEFHQDSFTLAQPTSG</sequence>
<dbReference type="PANTHER" id="PTHR21411:SF0">
    <property type="entry name" value="REGULATORY PROTEIN ZESTE"/>
    <property type="match status" value="1"/>
</dbReference>
<dbReference type="AlphaFoldDB" id="V3ZP44"/>
<dbReference type="RefSeq" id="XP_009056141.1">
    <property type="nucleotide sequence ID" value="XM_009057893.1"/>
</dbReference>